<gene>
    <name evidence="1" type="ORF">AACH10_07385</name>
</gene>
<protein>
    <submittedName>
        <fullName evidence="1">Uncharacterized protein</fullName>
    </submittedName>
</protein>
<proteinExistence type="predicted"/>
<comment type="caution">
    <text evidence="1">The sequence shown here is derived from an EMBL/GenBank/DDBJ whole genome shotgun (WGS) entry which is preliminary data.</text>
</comment>
<name>A0ABU9CI39_9BURK</name>
<sequence length="79" mass="8837">MQWQDHSIARQIFAQAPLGEPVRLPQAGTSLENPYVFDSVAREIKFAGSEFGALEVIEERTLSGSDDALIVDFVFRRLV</sequence>
<evidence type="ECO:0000313" key="2">
    <source>
        <dbReference type="Proteomes" id="UP001365405"/>
    </source>
</evidence>
<reference evidence="1 2" key="1">
    <citation type="submission" date="2024-04" db="EMBL/GenBank/DDBJ databases">
        <title>Novel species of the genus Ideonella isolated from streams.</title>
        <authorList>
            <person name="Lu H."/>
        </authorList>
    </citation>
    <scope>NUCLEOTIDE SEQUENCE [LARGE SCALE GENOMIC DNA]</scope>
    <source>
        <strain evidence="1 2">DXS22W</strain>
    </source>
</reference>
<evidence type="ECO:0000313" key="1">
    <source>
        <dbReference type="EMBL" id="MEK8050055.1"/>
    </source>
</evidence>
<dbReference type="EMBL" id="JBBUTH010000003">
    <property type="protein sequence ID" value="MEK8050055.1"/>
    <property type="molecule type" value="Genomic_DNA"/>
</dbReference>
<keyword evidence="2" id="KW-1185">Reference proteome</keyword>
<accession>A0ABU9CI39</accession>
<organism evidence="1 2">
    <name type="scientific">Pseudaquabacterium inlustre</name>
    <dbReference type="NCBI Taxonomy" id="2984192"/>
    <lineage>
        <taxon>Bacteria</taxon>
        <taxon>Pseudomonadati</taxon>
        <taxon>Pseudomonadota</taxon>
        <taxon>Betaproteobacteria</taxon>
        <taxon>Burkholderiales</taxon>
        <taxon>Sphaerotilaceae</taxon>
        <taxon>Pseudaquabacterium</taxon>
    </lineage>
</organism>
<dbReference type="Proteomes" id="UP001365405">
    <property type="component" value="Unassembled WGS sequence"/>
</dbReference>
<dbReference type="RefSeq" id="WP_341409724.1">
    <property type="nucleotide sequence ID" value="NZ_JBBUTH010000003.1"/>
</dbReference>